<dbReference type="RefSeq" id="WP_118400324.1">
    <property type="nucleotide sequence ID" value="NZ_CABJGD010000012.1"/>
</dbReference>
<sequence>MKKFVIGLMTFLSATALYAQQTEKSITIQSAEGKVDVIDLPEGMLSETDSLYLDWVSKHYINMSENCTMTSENPVVSDSIYMSRLQRIPAIIEMPYNDIVRKFIDMYATRLRQKVAFMLSANNLYMPIFEEVLDLYDLPLELKYLPVIESALNPTATSSQGAVGLWQFMLRTGKVYGLKTTSLVDERRDPIKSTWAAVRYLKDLYEIYHDWNLVLAAYNCGPGTINKAIRRAGGATDFWTIYNYLPKETRGYVPAFIAANYIMTYYCEHNISPMDMNMPEGTDTIHISRNLNLNQVAGVCNINIDQLRALNPEFKKDIIPGNEEPYALRLPNNMISCFIEHEDSIYNYKPEVYQTRRSTVEVKDPAGTSTGKAVYYRIKNGDTLGGIAAKYGVSVNQLRRLNGIKGSSIRAGKSIRIR</sequence>
<comment type="similarity">
    <text evidence="1">Belongs to the transglycosylase Slt family.</text>
</comment>
<dbReference type="GO" id="GO:0008933">
    <property type="term" value="F:peptidoglycan lytic transglycosylase activity"/>
    <property type="evidence" value="ECO:0007669"/>
    <property type="project" value="InterPro"/>
</dbReference>
<proteinExistence type="inferred from homology"/>
<evidence type="ECO:0000313" key="5">
    <source>
        <dbReference type="Proteomes" id="UP000283855"/>
    </source>
</evidence>
<dbReference type="CDD" id="cd00118">
    <property type="entry name" value="LysM"/>
    <property type="match status" value="1"/>
</dbReference>
<dbReference type="InterPro" id="IPR000189">
    <property type="entry name" value="Transglyc_AS"/>
</dbReference>
<dbReference type="InterPro" id="IPR036779">
    <property type="entry name" value="LysM_dom_sf"/>
</dbReference>
<evidence type="ECO:0000313" key="4">
    <source>
        <dbReference type="EMBL" id="RHA76060.1"/>
    </source>
</evidence>
<dbReference type="AlphaFoldDB" id="A0A413T0E9"/>
<dbReference type="EMBL" id="QSFT01000012">
    <property type="protein sequence ID" value="RHA76060.1"/>
    <property type="molecule type" value="Genomic_DNA"/>
</dbReference>
<accession>A0A413T0E9</accession>
<organism evidence="4 5">
    <name type="scientific">Phocaeicola coprophilus</name>
    <dbReference type="NCBI Taxonomy" id="387090"/>
    <lineage>
        <taxon>Bacteria</taxon>
        <taxon>Pseudomonadati</taxon>
        <taxon>Bacteroidota</taxon>
        <taxon>Bacteroidia</taxon>
        <taxon>Bacteroidales</taxon>
        <taxon>Bacteroidaceae</taxon>
        <taxon>Phocaeicola</taxon>
    </lineage>
</organism>
<feature type="signal peptide" evidence="2">
    <location>
        <begin position="1"/>
        <end position="19"/>
    </location>
</feature>
<dbReference type="PANTHER" id="PTHR37423:SF2">
    <property type="entry name" value="MEMBRANE-BOUND LYTIC MUREIN TRANSGLYCOSYLASE C"/>
    <property type="match status" value="1"/>
</dbReference>
<dbReference type="SUPFAM" id="SSF54106">
    <property type="entry name" value="LysM domain"/>
    <property type="match status" value="1"/>
</dbReference>
<evidence type="ECO:0000256" key="1">
    <source>
        <dbReference type="ARBA" id="ARBA00007734"/>
    </source>
</evidence>
<dbReference type="CDD" id="cd16894">
    <property type="entry name" value="MltD-like"/>
    <property type="match status" value="1"/>
</dbReference>
<dbReference type="GO" id="GO:0016020">
    <property type="term" value="C:membrane"/>
    <property type="evidence" value="ECO:0007669"/>
    <property type="project" value="InterPro"/>
</dbReference>
<evidence type="ECO:0000259" key="3">
    <source>
        <dbReference type="PROSITE" id="PS51782"/>
    </source>
</evidence>
<name>A0A413T0E9_9BACT</name>
<dbReference type="PANTHER" id="PTHR37423">
    <property type="entry name" value="SOLUBLE LYTIC MUREIN TRANSGLYCOSYLASE-RELATED"/>
    <property type="match status" value="1"/>
</dbReference>
<dbReference type="Proteomes" id="UP000283855">
    <property type="component" value="Unassembled WGS sequence"/>
</dbReference>
<dbReference type="Pfam" id="PF01464">
    <property type="entry name" value="SLT"/>
    <property type="match status" value="1"/>
</dbReference>
<reference evidence="4 5" key="1">
    <citation type="submission" date="2018-08" db="EMBL/GenBank/DDBJ databases">
        <title>A genome reference for cultivated species of the human gut microbiota.</title>
        <authorList>
            <person name="Zou Y."/>
            <person name="Xue W."/>
            <person name="Luo G."/>
        </authorList>
    </citation>
    <scope>NUCLEOTIDE SEQUENCE [LARGE SCALE GENOMIC DNA]</scope>
    <source>
        <strain evidence="4 5">AM42-38</strain>
    </source>
</reference>
<protein>
    <submittedName>
        <fullName evidence="4">LysM peptidoglycan-binding domain-containing protein</fullName>
    </submittedName>
</protein>
<dbReference type="InterPro" id="IPR008258">
    <property type="entry name" value="Transglycosylase_SLT_dom_1"/>
</dbReference>
<dbReference type="SMART" id="SM00257">
    <property type="entry name" value="LysM"/>
    <property type="match status" value="1"/>
</dbReference>
<dbReference type="PROSITE" id="PS51782">
    <property type="entry name" value="LYSM"/>
    <property type="match status" value="1"/>
</dbReference>
<dbReference type="GO" id="GO:0000270">
    <property type="term" value="P:peptidoglycan metabolic process"/>
    <property type="evidence" value="ECO:0007669"/>
    <property type="project" value="InterPro"/>
</dbReference>
<dbReference type="InterPro" id="IPR018392">
    <property type="entry name" value="LysM"/>
</dbReference>
<dbReference type="InterPro" id="IPR023346">
    <property type="entry name" value="Lysozyme-like_dom_sf"/>
</dbReference>
<keyword evidence="2" id="KW-0732">Signal</keyword>
<dbReference type="SUPFAM" id="SSF53955">
    <property type="entry name" value="Lysozyme-like"/>
    <property type="match status" value="1"/>
</dbReference>
<comment type="caution">
    <text evidence="4">The sequence shown here is derived from an EMBL/GenBank/DDBJ whole genome shotgun (WGS) entry which is preliminary data.</text>
</comment>
<gene>
    <name evidence="4" type="ORF">DW921_07100</name>
</gene>
<feature type="chain" id="PRO_5019125126" evidence="2">
    <location>
        <begin position="20"/>
        <end position="418"/>
    </location>
</feature>
<dbReference type="Gene3D" id="3.10.350.10">
    <property type="entry name" value="LysM domain"/>
    <property type="match status" value="1"/>
</dbReference>
<feature type="domain" description="LysM" evidence="3">
    <location>
        <begin position="374"/>
        <end position="417"/>
    </location>
</feature>
<evidence type="ECO:0000256" key="2">
    <source>
        <dbReference type="SAM" id="SignalP"/>
    </source>
</evidence>
<dbReference type="Pfam" id="PF01476">
    <property type="entry name" value="LysM"/>
    <property type="match status" value="1"/>
</dbReference>
<dbReference type="PROSITE" id="PS00922">
    <property type="entry name" value="TRANSGLYCOSYLASE"/>
    <property type="match status" value="1"/>
</dbReference>
<dbReference type="Gene3D" id="1.10.530.10">
    <property type="match status" value="1"/>
</dbReference>